<reference evidence="3 4" key="1">
    <citation type="journal article" date="2011" name="Science">
        <title>The Selaginella genome identifies genetic changes associated with the evolution of vascular plants.</title>
        <authorList>
            <person name="Banks J.A."/>
            <person name="Nishiyama T."/>
            <person name="Hasebe M."/>
            <person name="Bowman J.L."/>
            <person name="Gribskov M."/>
            <person name="dePamphilis C."/>
            <person name="Albert V.A."/>
            <person name="Aono N."/>
            <person name="Aoyama T."/>
            <person name="Ambrose B.A."/>
            <person name="Ashton N.W."/>
            <person name="Axtell M.J."/>
            <person name="Barker E."/>
            <person name="Barker M.S."/>
            <person name="Bennetzen J.L."/>
            <person name="Bonawitz N.D."/>
            <person name="Chapple C."/>
            <person name="Cheng C."/>
            <person name="Correa L.G."/>
            <person name="Dacre M."/>
            <person name="DeBarry J."/>
            <person name="Dreyer I."/>
            <person name="Elias M."/>
            <person name="Engstrom E.M."/>
            <person name="Estelle M."/>
            <person name="Feng L."/>
            <person name="Finet C."/>
            <person name="Floyd S.K."/>
            <person name="Frommer W.B."/>
            <person name="Fujita T."/>
            <person name="Gramzow L."/>
            <person name="Gutensohn M."/>
            <person name="Harholt J."/>
            <person name="Hattori M."/>
            <person name="Heyl A."/>
            <person name="Hirai T."/>
            <person name="Hiwatashi Y."/>
            <person name="Ishikawa M."/>
            <person name="Iwata M."/>
            <person name="Karol K.G."/>
            <person name="Koehler B."/>
            <person name="Kolukisaoglu U."/>
            <person name="Kubo M."/>
            <person name="Kurata T."/>
            <person name="Lalonde S."/>
            <person name="Li K."/>
            <person name="Li Y."/>
            <person name="Litt A."/>
            <person name="Lyons E."/>
            <person name="Manning G."/>
            <person name="Maruyama T."/>
            <person name="Michael T.P."/>
            <person name="Mikami K."/>
            <person name="Miyazaki S."/>
            <person name="Morinaga S."/>
            <person name="Murata T."/>
            <person name="Mueller-Roeber B."/>
            <person name="Nelson D.R."/>
            <person name="Obara M."/>
            <person name="Oguri Y."/>
            <person name="Olmstead R.G."/>
            <person name="Onodera N."/>
            <person name="Petersen B.L."/>
            <person name="Pils B."/>
            <person name="Prigge M."/>
            <person name="Rensing S.A."/>
            <person name="Riano-Pachon D.M."/>
            <person name="Roberts A.W."/>
            <person name="Sato Y."/>
            <person name="Scheller H.V."/>
            <person name="Schulz B."/>
            <person name="Schulz C."/>
            <person name="Shakirov E.V."/>
            <person name="Shibagaki N."/>
            <person name="Shinohara N."/>
            <person name="Shippen D.E."/>
            <person name="Soerensen I."/>
            <person name="Sotooka R."/>
            <person name="Sugimoto N."/>
            <person name="Sugita M."/>
            <person name="Sumikawa N."/>
            <person name="Tanurdzic M."/>
            <person name="Theissen G."/>
            <person name="Ulvskov P."/>
            <person name="Wakazuki S."/>
            <person name="Weng J.K."/>
            <person name="Willats W.W."/>
            <person name="Wipf D."/>
            <person name="Wolf P.G."/>
            <person name="Yang L."/>
            <person name="Zimmer A.D."/>
            <person name="Zhu Q."/>
            <person name="Mitros T."/>
            <person name="Hellsten U."/>
            <person name="Loque D."/>
            <person name="Otillar R."/>
            <person name="Salamov A."/>
            <person name="Schmutz J."/>
            <person name="Shapiro H."/>
            <person name="Lindquist E."/>
            <person name="Lucas S."/>
            <person name="Rokhsar D."/>
            <person name="Grigoriev I.V."/>
        </authorList>
    </citation>
    <scope>NUCLEOTIDE SEQUENCE [LARGE SCALE GENOMIC DNA]</scope>
</reference>
<evidence type="ECO:0000313" key="4">
    <source>
        <dbReference type="Proteomes" id="UP000001514"/>
    </source>
</evidence>
<dbReference type="PROSITE" id="PS51375">
    <property type="entry name" value="PPR"/>
    <property type="match status" value="8"/>
</dbReference>
<dbReference type="Pfam" id="PF01535">
    <property type="entry name" value="PPR"/>
    <property type="match status" value="5"/>
</dbReference>
<dbReference type="FunFam" id="1.25.40.10:FF:000396">
    <property type="entry name" value="Pentatricopeptide repeat-containing protein At2g36730"/>
    <property type="match status" value="1"/>
</dbReference>
<evidence type="ECO:0000256" key="1">
    <source>
        <dbReference type="ARBA" id="ARBA00022737"/>
    </source>
</evidence>
<organism evidence="4">
    <name type="scientific">Selaginella moellendorffii</name>
    <name type="common">Spikemoss</name>
    <dbReference type="NCBI Taxonomy" id="88036"/>
    <lineage>
        <taxon>Eukaryota</taxon>
        <taxon>Viridiplantae</taxon>
        <taxon>Streptophyta</taxon>
        <taxon>Embryophyta</taxon>
        <taxon>Tracheophyta</taxon>
        <taxon>Lycopodiopsida</taxon>
        <taxon>Selaginellales</taxon>
        <taxon>Selaginellaceae</taxon>
        <taxon>Selaginella</taxon>
    </lineage>
</organism>
<feature type="repeat" description="PPR" evidence="2">
    <location>
        <begin position="375"/>
        <end position="409"/>
    </location>
</feature>
<sequence>MLAVLTISTTVTDLAASLRACHTLPKGKELHAQIVSDGLDKNLHLANGIVHMYLVCKSVDNARKVFDKMASRDAGLWAPMMAAYARVGHLQEATGLFHRMLDEGVVPDRVTLLTVINACSESGSLAEGRRVHRRIQGSDFEWSVDVGTALVRMYAKCGSVDEARRVFDNRLLRKNIVSWTTMVSAYVERGCLEQALTLFIEMLQEGVAPNEITYVSVLNACDLDAGRKVHRLIEQSGLDSDAFVGNALIKMYRRCGSLEDASLVFDGIADRNLLVWNSMIAGYASLNEAQGTLEFFRKMLLDGWKGDKHTLLTVLDACAKSSTLQASSLQTIHDLAVESGLDSDTLVGTALVKIKSEQGDRKSAKMVFDSLRAKDLAAWNCMFSAYAKHGRLRDAMELQEQMKLDQVRPDKVTFVSILSACTATGSSLGLETGKKTHEEILEQGYRLDAVLGTALVRMYAACGRLDDAKLVFEKMESRDLISWTTMLGAYTQARLLDEASITFRRIQLEGHTPDRVALIAALGACTNLSSARDFHERIRQLGWEKDPLVANALLEVYSACGSLEDANETFDGIGEPSVISWNLLIAAHTRLGHPDRAFDLLRAMELQGHNPDSVTLATVINSRASLQLFRKGKIIHDSILEAGMEIDSVVATALVNFYGKCGDFATARSIFQGVGAADNVVTWNSTLAAYAQSGHASEALHVLAEMVQQGVAPTAVTFVSVLSVCGHAGVADVGCHLFSSLRWDYDMDPIPEHYGCMIDLLARGGWLEEARQLLKTMPTTPDSIKWMALLSGCHGASVDKTGVFMAMQLLQQNTQSSSAHIAISNLYSKI</sequence>
<accession>D8T4D6</accession>
<keyword evidence="1" id="KW-0677">Repeat</keyword>
<evidence type="ECO:0000256" key="2">
    <source>
        <dbReference type="PROSITE-ProRule" id="PRU00708"/>
    </source>
</evidence>
<dbReference type="eggNOG" id="KOG4197">
    <property type="taxonomic scope" value="Eukaryota"/>
</dbReference>
<dbReference type="InParanoid" id="D8T4D6"/>
<dbReference type="PANTHER" id="PTHR47926">
    <property type="entry name" value="PENTATRICOPEPTIDE REPEAT-CONTAINING PROTEIN"/>
    <property type="match status" value="1"/>
</dbReference>
<feature type="repeat" description="PPR" evidence="2">
    <location>
        <begin position="272"/>
        <end position="306"/>
    </location>
</feature>
<dbReference type="InterPro" id="IPR046960">
    <property type="entry name" value="PPR_At4g14850-like_plant"/>
</dbReference>
<feature type="repeat" description="PPR" evidence="2">
    <location>
        <begin position="577"/>
        <end position="611"/>
    </location>
</feature>
<evidence type="ECO:0008006" key="5">
    <source>
        <dbReference type="Google" id="ProtNLM"/>
    </source>
</evidence>
<dbReference type="PANTHER" id="PTHR47926:SF533">
    <property type="entry name" value="DYW DOMAIN-CONTAINING PROTEIN"/>
    <property type="match status" value="1"/>
</dbReference>
<feature type="repeat" description="PPR" evidence="2">
    <location>
        <begin position="479"/>
        <end position="513"/>
    </location>
</feature>
<dbReference type="Proteomes" id="UP000001514">
    <property type="component" value="Unassembled WGS sequence"/>
</dbReference>
<dbReference type="Pfam" id="PF13041">
    <property type="entry name" value="PPR_2"/>
    <property type="match status" value="5"/>
</dbReference>
<dbReference type="GO" id="GO:0009451">
    <property type="term" value="P:RNA modification"/>
    <property type="evidence" value="ECO:0007669"/>
    <property type="project" value="InterPro"/>
</dbReference>
<dbReference type="HOGENOM" id="CLU_002706_15_6_1"/>
<dbReference type="FunFam" id="1.25.40.10:FF:000381">
    <property type="entry name" value="Pentatricopeptide repeat-containing protein"/>
    <property type="match status" value="1"/>
</dbReference>
<dbReference type="GO" id="GO:0003723">
    <property type="term" value="F:RNA binding"/>
    <property type="evidence" value="ECO:0007669"/>
    <property type="project" value="InterPro"/>
</dbReference>
<dbReference type="FunFam" id="1.25.40.10:FF:000242">
    <property type="entry name" value="Pentatricopeptide repeat-containing protein"/>
    <property type="match status" value="1"/>
</dbReference>
<feature type="repeat" description="PPR" evidence="2">
    <location>
        <begin position="73"/>
        <end position="107"/>
    </location>
</feature>
<protein>
    <recommendedName>
        <fullName evidence="5">Pentacotripeptide-repeat region of PRORP domain-containing protein</fullName>
    </recommendedName>
</protein>
<feature type="repeat" description="PPR" evidence="2">
    <location>
        <begin position="448"/>
        <end position="478"/>
    </location>
</feature>
<proteinExistence type="predicted"/>
<keyword evidence="4" id="KW-1185">Reference proteome</keyword>
<gene>
    <name evidence="3" type="ORF">SELMODRAFT_131642</name>
</gene>
<dbReference type="FunCoup" id="D8T4D6">
    <property type="interactions" value="228"/>
</dbReference>
<dbReference type="FunFam" id="1.25.40.10:FF:000031">
    <property type="entry name" value="Pentatricopeptide repeat-containing protein mitochondrial"/>
    <property type="match status" value="2"/>
</dbReference>
<dbReference type="Gene3D" id="1.25.40.10">
    <property type="entry name" value="Tetratricopeptide repeat domain"/>
    <property type="match status" value="7"/>
</dbReference>
<dbReference type="Gramene" id="EFJ08552">
    <property type="protein sequence ID" value="EFJ08552"/>
    <property type="gene ID" value="SELMODRAFT_131642"/>
</dbReference>
<evidence type="ECO:0000313" key="3">
    <source>
        <dbReference type="EMBL" id="EFJ08552.1"/>
    </source>
</evidence>
<dbReference type="InterPro" id="IPR002885">
    <property type="entry name" value="PPR_rpt"/>
</dbReference>
<feature type="repeat" description="PPR" evidence="2">
    <location>
        <begin position="175"/>
        <end position="209"/>
    </location>
</feature>
<dbReference type="KEGG" id="smo:SELMODRAFT_131642"/>
<dbReference type="AlphaFoldDB" id="D8T4D6"/>
<name>D8T4D6_SELML</name>
<dbReference type="InterPro" id="IPR011990">
    <property type="entry name" value="TPR-like_helical_dom_sf"/>
</dbReference>
<dbReference type="NCBIfam" id="TIGR00756">
    <property type="entry name" value="PPR"/>
    <property type="match status" value="6"/>
</dbReference>
<feature type="repeat" description="PPR" evidence="2">
    <location>
        <begin position="679"/>
        <end position="713"/>
    </location>
</feature>
<dbReference type="EMBL" id="GL377673">
    <property type="protein sequence ID" value="EFJ08552.1"/>
    <property type="molecule type" value="Genomic_DNA"/>
</dbReference>
<dbReference type="OrthoDB" id="1887476at2759"/>